<feature type="region of interest" description="Disordered" evidence="2">
    <location>
        <begin position="1"/>
        <end position="39"/>
    </location>
</feature>
<feature type="region of interest" description="Disordered" evidence="2">
    <location>
        <begin position="301"/>
        <end position="320"/>
    </location>
</feature>
<feature type="compositionally biased region" description="Pro residues" evidence="2">
    <location>
        <begin position="775"/>
        <end position="785"/>
    </location>
</feature>
<feature type="compositionally biased region" description="Pro residues" evidence="2">
    <location>
        <begin position="626"/>
        <end position="648"/>
    </location>
</feature>
<evidence type="ECO:0000313" key="3">
    <source>
        <dbReference type="EMBL" id="KAJ3051586.1"/>
    </source>
</evidence>
<feature type="coiled-coil region" evidence="1">
    <location>
        <begin position="860"/>
        <end position="887"/>
    </location>
</feature>
<proteinExistence type="predicted"/>
<evidence type="ECO:0000256" key="2">
    <source>
        <dbReference type="SAM" id="MobiDB-lite"/>
    </source>
</evidence>
<feature type="compositionally biased region" description="Acidic residues" evidence="2">
    <location>
        <begin position="478"/>
        <end position="498"/>
    </location>
</feature>
<name>A0AAD5SJL7_9FUNG</name>
<feature type="compositionally biased region" description="Polar residues" evidence="2">
    <location>
        <begin position="166"/>
        <end position="177"/>
    </location>
</feature>
<feature type="region of interest" description="Disordered" evidence="2">
    <location>
        <begin position="514"/>
        <end position="533"/>
    </location>
</feature>
<feature type="compositionally biased region" description="Basic and acidic residues" evidence="2">
    <location>
        <begin position="649"/>
        <end position="674"/>
    </location>
</feature>
<comment type="caution">
    <text evidence="3">The sequence shown here is derived from an EMBL/GenBank/DDBJ whole genome shotgun (WGS) entry which is preliminary data.</text>
</comment>
<feature type="compositionally biased region" description="Low complexity" evidence="2">
    <location>
        <begin position="714"/>
        <end position="737"/>
    </location>
</feature>
<dbReference type="AlphaFoldDB" id="A0AAD5SJL7"/>
<feature type="compositionally biased region" description="Low complexity" evidence="2">
    <location>
        <begin position="72"/>
        <end position="83"/>
    </location>
</feature>
<feature type="compositionally biased region" description="Low complexity" evidence="2">
    <location>
        <begin position="914"/>
        <end position="928"/>
    </location>
</feature>
<evidence type="ECO:0000256" key="1">
    <source>
        <dbReference type="SAM" id="Coils"/>
    </source>
</evidence>
<feature type="compositionally biased region" description="Low complexity" evidence="2">
    <location>
        <begin position="192"/>
        <end position="208"/>
    </location>
</feature>
<feature type="compositionally biased region" description="Basic and acidic residues" evidence="2">
    <location>
        <begin position="153"/>
        <end position="165"/>
    </location>
</feature>
<evidence type="ECO:0000313" key="4">
    <source>
        <dbReference type="Proteomes" id="UP001212841"/>
    </source>
</evidence>
<protein>
    <submittedName>
        <fullName evidence="3">Uncharacterized protein</fullName>
    </submittedName>
</protein>
<feature type="region of interest" description="Disordered" evidence="2">
    <location>
        <begin position="609"/>
        <end position="787"/>
    </location>
</feature>
<feature type="region of interest" description="Disordered" evidence="2">
    <location>
        <begin position="55"/>
        <end position="291"/>
    </location>
</feature>
<sequence length="928" mass="101848">MPSKLSAEEFDRQLEARSDGPTRITLSEQRRFSGDSADGVDMRALQSKDAFFDYVSSSTPDAFGPGGPGGPPNMQGQQQPVHRQQQRLADEAMGGRASPYGQGRASPAPGSPYGMYERSGNGGMVGTPNGSNHSQQGYFPPQGQRQGPPPRQGSRDPYMDEDRNQRGGNKPTQTQQLAEFLRNTGPDQPFPSQQQQQQSQYDQHSRQSNEQQKPDAPPQKQKKRATGIFKGFGKKKNKEVEVTLQGGEGGPAGSGDKPKYVKLNVSYDPFKEPGGQAPGQESEQPSNREIRRSIIIAQDEGWFGAPLQHTSTGRQRRPESIIYEQTVAQARANGYVHPPGQNHMSFIQPPQQQQQMHYAPPDQRDQQQRPPPQQQHQQQYHPQDGPGNRDYAPPHQQPLRELPPEAIPPRHSFPYATQQMREAYLGGENVQNQGPGGKPSPEEEFGTRNDSRQTHAQPPPISSNAPPQQHQQHHDYVDDNEDWDDEDYDDEDAFSEMDEEVLRNTEMNAMIDLGLGDVMDPPKNKPSNRPQRNVVFNQVVEELVGAWEDSDGELDYGPLGVSQGSLRAEDDGQLDAPVAHRVSIAMSDGGDGPVIKSRGSSLIYATNKAGAPVPLPFGPPGSHTSLPPPPVSASPMPRDPGPPPPIAPRPDREQMRDREVQREREAPREREATRDFSPMPSSVDQAPMNEPKPARSSPSDLTPAPVAPPPPQSAPAVATKEASTDAAPAAQSSTPSSTTPPAPKARKKVRHVQIQTKGAAIKEDSCQTSPHLLPSIPPTPLPPNPDAAMEEALRQAEAEANNYRNESAHLRAENAALLNELASLRDGIASAQEERERMQWAMDDNKGKFDRLSAQAYKKIKELLVERQVMEIEIASLRGQLDSLEVQQRAWMEMEEEGLYGDVPPSGHQGQGHQGQMHPGQGHHSAAV</sequence>
<feature type="compositionally biased region" description="Low complexity" evidence="2">
    <location>
        <begin position="135"/>
        <end position="146"/>
    </location>
</feature>
<feature type="region of interest" description="Disordered" evidence="2">
    <location>
        <begin position="332"/>
        <end position="498"/>
    </location>
</feature>
<organism evidence="3 4">
    <name type="scientific">Rhizophlyctis rosea</name>
    <dbReference type="NCBI Taxonomy" id="64517"/>
    <lineage>
        <taxon>Eukaryota</taxon>
        <taxon>Fungi</taxon>
        <taxon>Fungi incertae sedis</taxon>
        <taxon>Chytridiomycota</taxon>
        <taxon>Chytridiomycota incertae sedis</taxon>
        <taxon>Chytridiomycetes</taxon>
        <taxon>Rhizophlyctidales</taxon>
        <taxon>Rhizophlyctidaceae</taxon>
        <taxon>Rhizophlyctis</taxon>
    </lineage>
</organism>
<feature type="compositionally biased region" description="Low complexity" evidence="2">
    <location>
        <begin position="374"/>
        <end position="383"/>
    </location>
</feature>
<accession>A0AAD5SJL7</accession>
<keyword evidence="4" id="KW-1185">Reference proteome</keyword>
<dbReference type="EMBL" id="JADGJD010000379">
    <property type="protein sequence ID" value="KAJ3051586.1"/>
    <property type="molecule type" value="Genomic_DNA"/>
</dbReference>
<dbReference type="Proteomes" id="UP001212841">
    <property type="component" value="Unassembled WGS sequence"/>
</dbReference>
<feature type="compositionally biased region" description="Basic and acidic residues" evidence="2">
    <location>
        <begin position="1"/>
        <end position="20"/>
    </location>
</feature>
<feature type="region of interest" description="Disordered" evidence="2">
    <location>
        <begin position="896"/>
        <end position="928"/>
    </location>
</feature>
<keyword evidence="1" id="KW-0175">Coiled coil</keyword>
<reference evidence="3" key="1">
    <citation type="submission" date="2020-05" db="EMBL/GenBank/DDBJ databases">
        <title>Phylogenomic resolution of chytrid fungi.</title>
        <authorList>
            <person name="Stajich J.E."/>
            <person name="Amses K."/>
            <person name="Simmons R."/>
            <person name="Seto K."/>
            <person name="Myers J."/>
            <person name="Bonds A."/>
            <person name="Quandt C.A."/>
            <person name="Barry K."/>
            <person name="Liu P."/>
            <person name="Grigoriev I."/>
            <person name="Longcore J.E."/>
            <person name="James T.Y."/>
        </authorList>
    </citation>
    <scope>NUCLEOTIDE SEQUENCE</scope>
    <source>
        <strain evidence="3">JEL0318</strain>
    </source>
</reference>
<gene>
    <name evidence="3" type="ORF">HK097_007390</name>
</gene>